<name>A0ABZ2ATX0_9TREE</name>
<gene>
    <name evidence="2" type="ORF">IAS62_002066</name>
</gene>
<evidence type="ECO:0000256" key="1">
    <source>
        <dbReference type="SAM" id="MobiDB-lite"/>
    </source>
</evidence>
<dbReference type="GeneID" id="89988840"/>
<dbReference type="RefSeq" id="XP_064720005.1">
    <property type="nucleotide sequence ID" value="XM_064863933.1"/>
</dbReference>
<feature type="region of interest" description="Disordered" evidence="1">
    <location>
        <begin position="1"/>
        <end position="32"/>
    </location>
</feature>
<feature type="compositionally biased region" description="Polar residues" evidence="1">
    <location>
        <begin position="261"/>
        <end position="273"/>
    </location>
</feature>
<feature type="region of interest" description="Disordered" evidence="1">
    <location>
        <begin position="99"/>
        <end position="308"/>
    </location>
</feature>
<feature type="compositionally biased region" description="Basic and acidic residues" evidence="1">
    <location>
        <begin position="128"/>
        <end position="142"/>
    </location>
</feature>
<evidence type="ECO:0000313" key="2">
    <source>
        <dbReference type="EMBL" id="WVO20766.1"/>
    </source>
</evidence>
<sequence>MPSVLSANNPVSRSYAPLIDETNPPITTSASKTVPYNGPAMYGQLDLPSAVAASSSTGFDDLQKAGMSIRSDSEEALSPSTSRKERVWDIEQGIYSEEQLASENSCYPPTNEAEEEERRIQENLTRLAARDMARRRAARESKQLPTPTAASASPQSSFSISSAARRPFSFFSSSSKRGSLLGLDSGWIGKKDADVGELPMVRPRSQGEQYMNPYEAQPTFSPAPKVSDSRRSISMQSPFADPSPPPPAATDPSVYKRPSLVSASSGSPHTSYRSPLISPISPTDEAGFAYGGPTWRGGQAVQQREEVARRGPDRWWHALCAWGDDLDGGHDVPEAGRTNPFE</sequence>
<reference evidence="2 3" key="1">
    <citation type="submission" date="2024-01" db="EMBL/GenBank/DDBJ databases">
        <title>Comparative genomics of Cryptococcus and Kwoniella reveals pathogenesis evolution and contrasting modes of karyotype evolution via chromosome fusion or intercentromeric recombination.</title>
        <authorList>
            <person name="Coelho M.A."/>
            <person name="David-Palma M."/>
            <person name="Shea T."/>
            <person name="Bowers K."/>
            <person name="McGinley-Smith S."/>
            <person name="Mohammad A.W."/>
            <person name="Gnirke A."/>
            <person name="Yurkov A.M."/>
            <person name="Nowrousian M."/>
            <person name="Sun S."/>
            <person name="Cuomo C.A."/>
            <person name="Heitman J."/>
        </authorList>
    </citation>
    <scope>NUCLEOTIDE SEQUENCE [LARGE SCALE GENOMIC DNA]</scope>
    <source>
        <strain evidence="2 3">7685027</strain>
    </source>
</reference>
<feature type="compositionally biased region" description="Polar residues" evidence="1">
    <location>
        <begin position="1"/>
        <end position="12"/>
    </location>
</feature>
<accession>A0ABZ2ATX0</accession>
<dbReference type="Proteomes" id="UP001432216">
    <property type="component" value="Chromosome 3"/>
</dbReference>
<evidence type="ECO:0000313" key="3">
    <source>
        <dbReference type="Proteomes" id="UP001432216"/>
    </source>
</evidence>
<organism evidence="2 3">
    <name type="scientific">Cryptococcus decagattii</name>
    <dbReference type="NCBI Taxonomy" id="1859122"/>
    <lineage>
        <taxon>Eukaryota</taxon>
        <taxon>Fungi</taxon>
        <taxon>Dikarya</taxon>
        <taxon>Basidiomycota</taxon>
        <taxon>Agaricomycotina</taxon>
        <taxon>Tremellomycetes</taxon>
        <taxon>Tremellales</taxon>
        <taxon>Cryptococcaceae</taxon>
        <taxon>Cryptococcus</taxon>
        <taxon>Cryptococcus gattii species complex</taxon>
    </lineage>
</organism>
<feature type="compositionally biased region" description="Polar residues" evidence="1">
    <location>
        <begin position="99"/>
        <end position="108"/>
    </location>
</feature>
<keyword evidence="3" id="KW-1185">Reference proteome</keyword>
<feature type="compositionally biased region" description="Low complexity" evidence="1">
    <location>
        <begin position="149"/>
        <end position="175"/>
    </location>
</feature>
<proteinExistence type="predicted"/>
<protein>
    <submittedName>
        <fullName evidence="2">Uncharacterized protein</fullName>
    </submittedName>
</protein>
<dbReference type="EMBL" id="CP143808">
    <property type="protein sequence ID" value="WVO20766.1"/>
    <property type="molecule type" value="Genomic_DNA"/>
</dbReference>